<evidence type="ECO:0000256" key="2">
    <source>
        <dbReference type="ARBA" id="ARBA00022723"/>
    </source>
</evidence>
<dbReference type="InterPro" id="IPR009056">
    <property type="entry name" value="Cyt_c-like_dom"/>
</dbReference>
<reference evidence="6" key="1">
    <citation type="submission" date="2021-08" db="EMBL/GenBank/DDBJ databases">
        <title>Genome of a novel bacterium of the phylum Verrucomicrobia, Oleiharenicola sp. KSB-15.</title>
        <authorList>
            <person name="Chung J.-H."/>
            <person name="Ahn J.-H."/>
            <person name="Yoon Y."/>
            <person name="Kim D.-Y."/>
            <person name="An S.-H."/>
            <person name="Park I."/>
            <person name="Yeon J."/>
        </authorList>
    </citation>
    <scope>NUCLEOTIDE SEQUENCE</scope>
    <source>
        <strain evidence="6">KSB-15</strain>
    </source>
</reference>
<organism evidence="6 7">
    <name type="scientific">Horticoccus luteus</name>
    <dbReference type="NCBI Taxonomy" id="2862869"/>
    <lineage>
        <taxon>Bacteria</taxon>
        <taxon>Pseudomonadati</taxon>
        <taxon>Verrucomicrobiota</taxon>
        <taxon>Opitutia</taxon>
        <taxon>Opitutales</taxon>
        <taxon>Opitutaceae</taxon>
        <taxon>Horticoccus</taxon>
    </lineage>
</organism>
<keyword evidence="3 4" id="KW-0408">Iron</keyword>
<dbReference type="RefSeq" id="WP_220164132.1">
    <property type="nucleotide sequence ID" value="NZ_CP080507.1"/>
</dbReference>
<dbReference type="GO" id="GO:0020037">
    <property type="term" value="F:heme binding"/>
    <property type="evidence" value="ECO:0007669"/>
    <property type="project" value="InterPro"/>
</dbReference>
<dbReference type="GO" id="GO:0009055">
    <property type="term" value="F:electron transfer activity"/>
    <property type="evidence" value="ECO:0007669"/>
    <property type="project" value="InterPro"/>
</dbReference>
<evidence type="ECO:0000313" key="7">
    <source>
        <dbReference type="Proteomes" id="UP000825051"/>
    </source>
</evidence>
<dbReference type="PANTHER" id="PTHR40394">
    <property type="entry name" value="LIPOPROTEIN-RELATED"/>
    <property type="match status" value="1"/>
</dbReference>
<dbReference type="KEGG" id="ole:K0B96_04050"/>
<dbReference type="Proteomes" id="UP000825051">
    <property type="component" value="Chromosome"/>
</dbReference>
<dbReference type="Pfam" id="PF13442">
    <property type="entry name" value="Cytochrome_CBB3"/>
    <property type="match status" value="1"/>
</dbReference>
<dbReference type="PROSITE" id="PS51007">
    <property type="entry name" value="CYTC"/>
    <property type="match status" value="1"/>
</dbReference>
<evidence type="ECO:0000256" key="1">
    <source>
        <dbReference type="ARBA" id="ARBA00022617"/>
    </source>
</evidence>
<keyword evidence="1 4" id="KW-0349">Heme</keyword>
<dbReference type="PANTHER" id="PTHR40394:SF2">
    <property type="entry name" value="QUINOL:CYTOCHROME C OXIDOREDUCTASE MEMBRANE PROTEIN"/>
    <property type="match status" value="1"/>
</dbReference>
<gene>
    <name evidence="6" type="ORF">K0B96_04050</name>
</gene>
<protein>
    <submittedName>
        <fullName evidence="6">Cytochrome c</fullName>
    </submittedName>
</protein>
<feature type="domain" description="Cytochrome c" evidence="5">
    <location>
        <begin position="105"/>
        <end position="190"/>
    </location>
</feature>
<dbReference type="AlphaFoldDB" id="A0A8F9TVF0"/>
<dbReference type="GO" id="GO:0046872">
    <property type="term" value="F:metal ion binding"/>
    <property type="evidence" value="ECO:0007669"/>
    <property type="project" value="UniProtKB-KW"/>
</dbReference>
<dbReference type="Gene3D" id="1.10.760.10">
    <property type="entry name" value="Cytochrome c-like domain"/>
    <property type="match status" value="1"/>
</dbReference>
<keyword evidence="7" id="KW-1185">Reference proteome</keyword>
<proteinExistence type="predicted"/>
<dbReference type="EMBL" id="CP080507">
    <property type="protein sequence ID" value="QYM79800.1"/>
    <property type="molecule type" value="Genomic_DNA"/>
</dbReference>
<name>A0A8F9TVF0_9BACT</name>
<evidence type="ECO:0000259" key="5">
    <source>
        <dbReference type="PROSITE" id="PS51007"/>
    </source>
</evidence>
<evidence type="ECO:0000256" key="4">
    <source>
        <dbReference type="PROSITE-ProRule" id="PRU00433"/>
    </source>
</evidence>
<evidence type="ECO:0000256" key="3">
    <source>
        <dbReference type="ARBA" id="ARBA00023004"/>
    </source>
</evidence>
<sequence>MRTVYLITALIIVLGLSILGFRGRAFTKPPMDVFPEMAFPGMKYQPKYKPQGPSNFFADGRADRPLPEGVVSRDMLRSDDALYQGKDASGAFIHGFPAAVTVDLKLLQRGKERFTIYCSPCHGALGNGQGITKSYGMGATPTYHDDRLRQMPEGEIFNTITHGKGNMLSYADKLVPQDRWAVIAYVRALQRAETGTLADVPANHRSELGLK</sequence>
<dbReference type="InterPro" id="IPR036909">
    <property type="entry name" value="Cyt_c-like_dom_sf"/>
</dbReference>
<accession>A0A8F9TVF0</accession>
<dbReference type="SUPFAM" id="SSF46626">
    <property type="entry name" value="Cytochrome c"/>
    <property type="match status" value="1"/>
</dbReference>
<evidence type="ECO:0000313" key="6">
    <source>
        <dbReference type="EMBL" id="QYM79800.1"/>
    </source>
</evidence>
<keyword evidence="2 4" id="KW-0479">Metal-binding</keyword>